<comment type="caution">
    <text evidence="3">The sequence shown here is derived from an EMBL/GenBank/DDBJ whole genome shotgun (WGS) entry which is preliminary data.</text>
</comment>
<feature type="coiled-coil region" evidence="1">
    <location>
        <begin position="144"/>
        <end position="185"/>
    </location>
</feature>
<reference evidence="3" key="1">
    <citation type="submission" date="2023-07" db="EMBL/GenBank/DDBJ databases">
        <title>Black Yeasts Isolated from many extreme environments.</title>
        <authorList>
            <person name="Coleine C."/>
            <person name="Stajich J.E."/>
            <person name="Selbmann L."/>
        </authorList>
    </citation>
    <scope>NUCLEOTIDE SEQUENCE</scope>
    <source>
        <strain evidence="3">CCFEE 5485</strain>
    </source>
</reference>
<dbReference type="Gene3D" id="1.20.5.370">
    <property type="match status" value="1"/>
</dbReference>
<proteinExistence type="predicted"/>
<dbReference type="PANTHER" id="PTHR42067:SF1">
    <property type="entry name" value="MITOTIC APPARATUS PROTEIN P62"/>
    <property type="match status" value="1"/>
</dbReference>
<accession>A0AAE0TP54</accession>
<protein>
    <submittedName>
        <fullName evidence="3">Uncharacterized protein</fullName>
    </submittedName>
</protein>
<keyword evidence="1" id="KW-0175">Coiled coil</keyword>
<feature type="region of interest" description="Disordered" evidence="2">
    <location>
        <begin position="226"/>
        <end position="378"/>
    </location>
</feature>
<sequence length="378" mass="41550">MANTQVLRLRRTDADSEFVLVHVARHGSKPLDLKLVASEGEHVYPVKLKDSSVKTLQANNYGGDLDQWKATLRFALLRERPDNGVPEMLQGIETVCSLERDTLIITIRKNIGGIHQRLGTIVLSQNDEEEINPYDWAAISTAKVDELLQNANEMQISAKKHEDDVAKLTKQLEDLVHAKKDHESEILKKCAALLNAKKLKIRDQQRLLSGAKIDINDAELVSTARRRDEGGKGRTAALSRGSKRKANGHAESVPEGHNQAETDDDDAEEPDAELEQDQETPDPTDDEAEEEYMPSSSKTTPPSSTRATGKASDNAKRSLKGNVKGGDSAGQEDSSLPPQRELPFTKKAGVSNNAQNKSIAARPGSRPTQDDETDDEEL</sequence>
<feature type="compositionally biased region" description="Low complexity" evidence="2">
    <location>
        <begin position="294"/>
        <end position="305"/>
    </location>
</feature>
<evidence type="ECO:0000256" key="2">
    <source>
        <dbReference type="SAM" id="MobiDB-lite"/>
    </source>
</evidence>
<keyword evidence="4" id="KW-1185">Reference proteome</keyword>
<name>A0AAE0TP54_9PEZI</name>
<dbReference type="SUPFAM" id="SSF58022">
    <property type="entry name" value="XRCC4, C-terminal oligomerization domain"/>
    <property type="match status" value="1"/>
</dbReference>
<gene>
    <name evidence="3" type="ORF">LTR78_009018</name>
</gene>
<dbReference type="EMBL" id="JAUTXT010000047">
    <property type="protein sequence ID" value="KAK3671057.1"/>
    <property type="molecule type" value="Genomic_DNA"/>
</dbReference>
<feature type="compositionally biased region" description="Acidic residues" evidence="2">
    <location>
        <begin position="261"/>
        <end position="292"/>
    </location>
</feature>
<dbReference type="PANTHER" id="PTHR42067">
    <property type="entry name" value="YALI0C15378P"/>
    <property type="match status" value="1"/>
</dbReference>
<evidence type="ECO:0000313" key="3">
    <source>
        <dbReference type="EMBL" id="KAK3671057.1"/>
    </source>
</evidence>
<evidence type="ECO:0000313" key="4">
    <source>
        <dbReference type="Proteomes" id="UP001274830"/>
    </source>
</evidence>
<dbReference type="InterPro" id="IPR014751">
    <property type="entry name" value="XRCC4-like_C"/>
</dbReference>
<dbReference type="Proteomes" id="UP001274830">
    <property type="component" value="Unassembled WGS sequence"/>
</dbReference>
<dbReference type="AlphaFoldDB" id="A0AAE0TP54"/>
<evidence type="ECO:0000256" key="1">
    <source>
        <dbReference type="SAM" id="Coils"/>
    </source>
</evidence>
<organism evidence="3 4">
    <name type="scientific">Recurvomyces mirabilis</name>
    <dbReference type="NCBI Taxonomy" id="574656"/>
    <lineage>
        <taxon>Eukaryota</taxon>
        <taxon>Fungi</taxon>
        <taxon>Dikarya</taxon>
        <taxon>Ascomycota</taxon>
        <taxon>Pezizomycotina</taxon>
        <taxon>Dothideomycetes</taxon>
        <taxon>Dothideomycetidae</taxon>
        <taxon>Mycosphaerellales</taxon>
        <taxon>Teratosphaeriaceae</taxon>
        <taxon>Recurvomyces</taxon>
    </lineage>
</organism>